<dbReference type="InterPro" id="IPR000504">
    <property type="entry name" value="RRM_dom"/>
</dbReference>
<protein>
    <recommendedName>
        <fullName evidence="1">RRM domain-containing protein</fullName>
    </recommendedName>
</protein>
<proteinExistence type="predicted"/>
<evidence type="ECO:0000313" key="2">
    <source>
        <dbReference type="EMBL" id="GAG08383.1"/>
    </source>
</evidence>
<dbReference type="EMBL" id="BARS01029773">
    <property type="protein sequence ID" value="GAG08383.1"/>
    <property type="molecule type" value="Genomic_DNA"/>
</dbReference>
<dbReference type="Pfam" id="PF00076">
    <property type="entry name" value="RRM_1"/>
    <property type="match status" value="1"/>
</dbReference>
<accession>X0V7A2</accession>
<reference evidence="2" key="1">
    <citation type="journal article" date="2014" name="Front. Microbiol.">
        <title>High frequency of phylogenetically diverse reductive dehalogenase-homologous genes in deep subseafloor sedimentary metagenomes.</title>
        <authorList>
            <person name="Kawai M."/>
            <person name="Futagami T."/>
            <person name="Toyoda A."/>
            <person name="Takaki Y."/>
            <person name="Nishi S."/>
            <person name="Hori S."/>
            <person name="Arai W."/>
            <person name="Tsubouchi T."/>
            <person name="Morono Y."/>
            <person name="Uchiyama I."/>
            <person name="Ito T."/>
            <person name="Fujiyama A."/>
            <person name="Inagaki F."/>
            <person name="Takami H."/>
        </authorList>
    </citation>
    <scope>NUCLEOTIDE SEQUENCE</scope>
    <source>
        <strain evidence="2">Expedition CK06-06</strain>
    </source>
</reference>
<dbReference type="InterPro" id="IPR012677">
    <property type="entry name" value="Nucleotide-bd_a/b_plait_sf"/>
</dbReference>
<evidence type="ECO:0000259" key="1">
    <source>
        <dbReference type="Pfam" id="PF00076"/>
    </source>
</evidence>
<organism evidence="2">
    <name type="scientific">marine sediment metagenome</name>
    <dbReference type="NCBI Taxonomy" id="412755"/>
    <lineage>
        <taxon>unclassified sequences</taxon>
        <taxon>metagenomes</taxon>
        <taxon>ecological metagenomes</taxon>
    </lineage>
</organism>
<gene>
    <name evidence="2" type="ORF">S01H1_46492</name>
</gene>
<dbReference type="InterPro" id="IPR035979">
    <property type="entry name" value="RBD_domain_sf"/>
</dbReference>
<dbReference type="AlphaFoldDB" id="X0V7A2"/>
<feature type="domain" description="RRM" evidence="1">
    <location>
        <begin position="13"/>
        <end position="52"/>
    </location>
</feature>
<sequence length="94" mass="11217">MIAPSICISRVFDNSITKDKIYQVFHKYNWGPISRIDLVHKNNNIRAFIHFEYWFNNQKNVDIKDRLLSGDTINIIYAKPWFWKCSASKIKKPL</sequence>
<name>X0V7A2_9ZZZZ</name>
<dbReference type="Gene3D" id="3.30.70.330">
    <property type="match status" value="1"/>
</dbReference>
<dbReference type="GO" id="GO:0003723">
    <property type="term" value="F:RNA binding"/>
    <property type="evidence" value="ECO:0007669"/>
    <property type="project" value="InterPro"/>
</dbReference>
<dbReference type="SUPFAM" id="SSF54928">
    <property type="entry name" value="RNA-binding domain, RBD"/>
    <property type="match status" value="1"/>
</dbReference>
<comment type="caution">
    <text evidence="2">The sequence shown here is derived from an EMBL/GenBank/DDBJ whole genome shotgun (WGS) entry which is preliminary data.</text>
</comment>